<dbReference type="OrthoDB" id="9810908at2"/>
<sequence length="224" mass="24426">MSQPTIVVTGAAGNLGKAVVQKFATEAYKVYALVHSISQIDAWKNLSVTQLPTDLLNEQHCETSIQAIIAETQNIDVAVLTAGGFVMGTIAETDLNKMQQQLALNFETAYNIARPVFLQMLKQKKGHLFLTGSKAGLNTQHAKGVTAYGLSKSLLFRLAEIMQAEANGTQVQIHVIVPNIIDTPQNRAAMPNADFSKWTLPETIADKIYAIVHSNSMEPMVMMV</sequence>
<dbReference type="Pfam" id="PF00106">
    <property type="entry name" value="adh_short"/>
    <property type="match status" value="1"/>
</dbReference>
<gene>
    <name evidence="3" type="ORF">LX80_02350</name>
</gene>
<dbReference type="PANTHER" id="PTHR43669:SF3">
    <property type="entry name" value="ALCOHOL DEHYDROGENASE, PUTATIVE (AFU_ORTHOLOGUE AFUA_3G03445)-RELATED"/>
    <property type="match status" value="1"/>
</dbReference>
<dbReference type="EMBL" id="QKZV01000008">
    <property type="protein sequence ID" value="PZX60866.1"/>
    <property type="molecule type" value="Genomic_DNA"/>
</dbReference>
<accession>A0A2W7RPJ5</accession>
<proteinExistence type="inferred from homology"/>
<organism evidence="3 4">
    <name type="scientific">Hydrotalea sandarakina</name>
    <dbReference type="NCBI Taxonomy" id="1004304"/>
    <lineage>
        <taxon>Bacteria</taxon>
        <taxon>Pseudomonadati</taxon>
        <taxon>Bacteroidota</taxon>
        <taxon>Chitinophagia</taxon>
        <taxon>Chitinophagales</taxon>
        <taxon>Chitinophagaceae</taxon>
        <taxon>Hydrotalea</taxon>
    </lineage>
</organism>
<evidence type="ECO:0000256" key="1">
    <source>
        <dbReference type="ARBA" id="ARBA00006484"/>
    </source>
</evidence>
<evidence type="ECO:0000313" key="3">
    <source>
        <dbReference type="EMBL" id="PZX60866.1"/>
    </source>
</evidence>
<comment type="similarity">
    <text evidence="1">Belongs to the short-chain dehydrogenases/reductases (SDR) family.</text>
</comment>
<dbReference type="PANTHER" id="PTHR43669">
    <property type="entry name" value="5-KETO-D-GLUCONATE 5-REDUCTASE"/>
    <property type="match status" value="1"/>
</dbReference>
<name>A0A2W7RPJ5_9BACT</name>
<evidence type="ECO:0000313" key="4">
    <source>
        <dbReference type="Proteomes" id="UP000249720"/>
    </source>
</evidence>
<dbReference type="InterPro" id="IPR036291">
    <property type="entry name" value="NAD(P)-bd_dom_sf"/>
</dbReference>
<dbReference type="Gene3D" id="3.40.50.720">
    <property type="entry name" value="NAD(P)-binding Rossmann-like Domain"/>
    <property type="match status" value="1"/>
</dbReference>
<comment type="caution">
    <text evidence="3">The sequence shown here is derived from an EMBL/GenBank/DDBJ whole genome shotgun (WGS) entry which is preliminary data.</text>
</comment>
<reference evidence="3 4" key="1">
    <citation type="submission" date="2018-06" db="EMBL/GenBank/DDBJ databases">
        <title>Genomic Encyclopedia of Archaeal and Bacterial Type Strains, Phase II (KMG-II): from individual species to whole genera.</title>
        <authorList>
            <person name="Goeker M."/>
        </authorList>
    </citation>
    <scope>NUCLEOTIDE SEQUENCE [LARGE SCALE GENOMIC DNA]</scope>
    <source>
        <strain evidence="3 4">DSM 23241</strain>
    </source>
</reference>
<dbReference type="GO" id="GO:0016491">
    <property type="term" value="F:oxidoreductase activity"/>
    <property type="evidence" value="ECO:0007669"/>
    <property type="project" value="UniProtKB-KW"/>
</dbReference>
<dbReference type="Proteomes" id="UP000249720">
    <property type="component" value="Unassembled WGS sequence"/>
</dbReference>
<evidence type="ECO:0000256" key="2">
    <source>
        <dbReference type="ARBA" id="ARBA00023002"/>
    </source>
</evidence>
<dbReference type="InterPro" id="IPR002347">
    <property type="entry name" value="SDR_fam"/>
</dbReference>
<dbReference type="RefSeq" id="WP_111296687.1">
    <property type="nucleotide sequence ID" value="NZ_QKZV01000008.1"/>
</dbReference>
<dbReference type="SUPFAM" id="SSF51735">
    <property type="entry name" value="NAD(P)-binding Rossmann-fold domains"/>
    <property type="match status" value="1"/>
</dbReference>
<dbReference type="AlphaFoldDB" id="A0A2W7RPJ5"/>
<keyword evidence="4" id="KW-1185">Reference proteome</keyword>
<protein>
    <submittedName>
        <fullName evidence="3">Short-subunit dehydrogenase</fullName>
    </submittedName>
</protein>
<dbReference type="PRINTS" id="PR00081">
    <property type="entry name" value="GDHRDH"/>
</dbReference>
<keyword evidence="2" id="KW-0560">Oxidoreductase</keyword>